<evidence type="ECO:0000313" key="3">
    <source>
        <dbReference type="Proteomes" id="UP001597375"/>
    </source>
</evidence>
<dbReference type="RefSeq" id="WP_386819180.1">
    <property type="nucleotide sequence ID" value="NZ_JBHUIT010000003.1"/>
</dbReference>
<evidence type="ECO:0000313" key="2">
    <source>
        <dbReference type="EMBL" id="MFD2256179.1"/>
    </source>
</evidence>
<reference evidence="3" key="1">
    <citation type="journal article" date="2019" name="Int. J. Syst. Evol. Microbiol.">
        <title>The Global Catalogue of Microorganisms (GCM) 10K type strain sequencing project: providing services to taxonomists for standard genome sequencing and annotation.</title>
        <authorList>
            <consortium name="The Broad Institute Genomics Platform"/>
            <consortium name="The Broad Institute Genome Sequencing Center for Infectious Disease"/>
            <person name="Wu L."/>
            <person name="Ma J."/>
        </authorList>
    </citation>
    <scope>NUCLEOTIDE SEQUENCE [LARGE SCALE GENOMIC DNA]</scope>
    <source>
        <strain evidence="3">CGMCC 4.7106</strain>
    </source>
</reference>
<dbReference type="EMBL" id="JBHUIT010000003">
    <property type="protein sequence ID" value="MFD2256179.1"/>
    <property type="molecule type" value="Genomic_DNA"/>
</dbReference>
<keyword evidence="1" id="KW-1133">Transmembrane helix</keyword>
<comment type="caution">
    <text evidence="2">The sequence shown here is derived from an EMBL/GenBank/DDBJ whole genome shotgun (WGS) entry which is preliminary data.</text>
</comment>
<sequence length="303" mass="33472">MDREKARFILRSFRPDGADANDADFAEALQLATSDRELGEWLVRERAFDVEFAESLARVELPAGLRADVLLAMVQSGSEYPRKNTDQDERMMDAMASISVPEGLRDRILVSMEKTEKVVKADFNWSRFGIPLAAVAGIVLALVLMIDRSDSQGSSNPGVIAENQTSAPTAEAVQASAISTIESPIFSLDEMNQNQRVLVSHLRARGLPCGELNLPESLLALKGLGCRELVIDGRKGSLICLDDKNGEIHLVIFRRSDVEGDLPTVDHPNIYQSGNWARASWANEKYAYSLIAMRSDDDLRAFF</sequence>
<keyword evidence="1" id="KW-0472">Membrane</keyword>
<gene>
    <name evidence="2" type="ORF">ACFSSA_05800</name>
</gene>
<accession>A0ABW5D743</accession>
<protein>
    <recommendedName>
        <fullName evidence="4">Anti-sigma factor</fullName>
    </recommendedName>
</protein>
<organism evidence="2 3">
    <name type="scientific">Luteolibacter algae</name>
    <dbReference type="NCBI Taxonomy" id="454151"/>
    <lineage>
        <taxon>Bacteria</taxon>
        <taxon>Pseudomonadati</taxon>
        <taxon>Verrucomicrobiota</taxon>
        <taxon>Verrucomicrobiia</taxon>
        <taxon>Verrucomicrobiales</taxon>
        <taxon>Verrucomicrobiaceae</taxon>
        <taxon>Luteolibacter</taxon>
    </lineage>
</organism>
<keyword evidence="1" id="KW-0812">Transmembrane</keyword>
<keyword evidence="3" id="KW-1185">Reference proteome</keyword>
<evidence type="ECO:0008006" key="4">
    <source>
        <dbReference type="Google" id="ProtNLM"/>
    </source>
</evidence>
<dbReference type="Proteomes" id="UP001597375">
    <property type="component" value="Unassembled WGS sequence"/>
</dbReference>
<evidence type="ECO:0000256" key="1">
    <source>
        <dbReference type="SAM" id="Phobius"/>
    </source>
</evidence>
<name>A0ABW5D743_9BACT</name>
<feature type="transmembrane region" description="Helical" evidence="1">
    <location>
        <begin position="128"/>
        <end position="146"/>
    </location>
</feature>
<proteinExistence type="predicted"/>